<gene>
    <name evidence="1" type="ORF">GCM10010451_20690</name>
</gene>
<comment type="caution">
    <text evidence="1">The sequence shown here is derived from an EMBL/GenBank/DDBJ whole genome shotgun (WGS) entry which is preliminary data.</text>
</comment>
<reference evidence="2" key="1">
    <citation type="journal article" date="2019" name="Int. J. Syst. Evol. Microbiol.">
        <title>The Global Catalogue of Microorganisms (GCM) 10K type strain sequencing project: providing services to taxonomists for standard genome sequencing and annotation.</title>
        <authorList>
            <consortium name="The Broad Institute Genomics Platform"/>
            <consortium name="The Broad Institute Genome Sequencing Center for Infectious Disease"/>
            <person name="Wu L."/>
            <person name="Ma J."/>
        </authorList>
    </citation>
    <scope>NUCLEOTIDE SEQUENCE [LARGE SCALE GENOMIC DNA]</scope>
    <source>
        <strain evidence="2">JCM 9095</strain>
    </source>
</reference>
<evidence type="ECO:0000313" key="1">
    <source>
        <dbReference type="EMBL" id="GAA3171806.1"/>
    </source>
</evidence>
<proteinExistence type="predicted"/>
<name>A0ABP6PBR8_9ACTN</name>
<protein>
    <submittedName>
        <fullName evidence="1">Uncharacterized protein</fullName>
    </submittedName>
</protein>
<sequence>MRRSVTGPYARLHTRITGGPPGTGVPLGSLPLPARLTPMFEGVSAEMPLLRAGALVWPAMNEVPEHRYGRVVAAQLADLAIRRHLWLSYGSEYAGPSGLVVSRHPDAPEPTVPEEALLLDVVLGRAQSVRLAGRTDGRSWDRLTELIHRRMKANGLAWNRWDRHRTRRLLLRMRRWMRAYAAQDLPWEADPRLHLAGYPYAVLFNIENGPGAWPTPPDDDVYLPSLLPVACTMAINGLPPPGERG</sequence>
<accession>A0ABP6PBR8</accession>
<dbReference type="Proteomes" id="UP001501866">
    <property type="component" value="Unassembled WGS sequence"/>
</dbReference>
<evidence type="ECO:0000313" key="2">
    <source>
        <dbReference type="Proteomes" id="UP001501866"/>
    </source>
</evidence>
<organism evidence="1 2">
    <name type="scientific">Streptomyces virens</name>
    <dbReference type="NCBI Taxonomy" id="285572"/>
    <lineage>
        <taxon>Bacteria</taxon>
        <taxon>Bacillati</taxon>
        <taxon>Actinomycetota</taxon>
        <taxon>Actinomycetes</taxon>
        <taxon>Kitasatosporales</taxon>
        <taxon>Streptomycetaceae</taxon>
        <taxon>Streptomyces</taxon>
    </lineage>
</organism>
<dbReference type="EMBL" id="BAAAUH010000011">
    <property type="protein sequence ID" value="GAA3171806.1"/>
    <property type="molecule type" value="Genomic_DNA"/>
</dbReference>
<keyword evidence="2" id="KW-1185">Reference proteome</keyword>